<feature type="domain" description="SnoaL-like" evidence="1">
    <location>
        <begin position="14"/>
        <end position="113"/>
    </location>
</feature>
<comment type="caution">
    <text evidence="2">The sequence shown here is derived from an EMBL/GenBank/DDBJ whole genome shotgun (WGS) entry which is preliminary data.</text>
</comment>
<reference evidence="2 3" key="1">
    <citation type="submission" date="2023-07" db="EMBL/GenBank/DDBJ databases">
        <title>Sorghum-associated microbial communities from plants grown in Nebraska, USA.</title>
        <authorList>
            <person name="Schachtman D."/>
        </authorList>
    </citation>
    <scope>NUCLEOTIDE SEQUENCE [LARGE SCALE GENOMIC DNA]</scope>
    <source>
        <strain evidence="2 3">BE313</strain>
    </source>
</reference>
<proteinExistence type="predicted"/>
<gene>
    <name evidence="2" type="ORF">J2X19_002416</name>
</gene>
<dbReference type="Gene3D" id="3.10.450.50">
    <property type="match status" value="1"/>
</dbReference>
<dbReference type="Proteomes" id="UP001180487">
    <property type="component" value="Unassembled WGS sequence"/>
</dbReference>
<name>A0ABU2C8R9_9BURK</name>
<dbReference type="InterPro" id="IPR032710">
    <property type="entry name" value="NTF2-like_dom_sf"/>
</dbReference>
<dbReference type="EMBL" id="JAVDXT010000002">
    <property type="protein sequence ID" value="MDR7377737.1"/>
    <property type="molecule type" value="Genomic_DNA"/>
</dbReference>
<dbReference type="SUPFAM" id="SSF54427">
    <property type="entry name" value="NTF2-like"/>
    <property type="match status" value="1"/>
</dbReference>
<evidence type="ECO:0000313" key="2">
    <source>
        <dbReference type="EMBL" id="MDR7377737.1"/>
    </source>
</evidence>
<evidence type="ECO:0000259" key="1">
    <source>
        <dbReference type="Pfam" id="PF12680"/>
    </source>
</evidence>
<protein>
    <recommendedName>
        <fullName evidence="1">SnoaL-like domain-containing protein</fullName>
    </recommendedName>
</protein>
<sequence>MGQAAIHTSYVETIEQYLAQLERGDVDAICALFSGDAQVFSPFLGWMGPRPFFEKVRDASGQSQIETIDILLSARNAPRAVGYFVYHWQLKDGSMVHFNCADVFDFDAQGRIACMTIVYDTHPIRAEVGNKYG</sequence>
<keyword evidence="3" id="KW-1185">Reference proteome</keyword>
<dbReference type="InterPro" id="IPR037401">
    <property type="entry name" value="SnoaL-like"/>
</dbReference>
<organism evidence="2 3">
    <name type="scientific">Rhodoferax ferrireducens</name>
    <dbReference type="NCBI Taxonomy" id="192843"/>
    <lineage>
        <taxon>Bacteria</taxon>
        <taxon>Pseudomonadati</taxon>
        <taxon>Pseudomonadota</taxon>
        <taxon>Betaproteobacteria</taxon>
        <taxon>Burkholderiales</taxon>
        <taxon>Comamonadaceae</taxon>
        <taxon>Rhodoferax</taxon>
    </lineage>
</organism>
<dbReference type="RefSeq" id="WP_310373356.1">
    <property type="nucleotide sequence ID" value="NZ_JAVDXT010000002.1"/>
</dbReference>
<accession>A0ABU2C8R9</accession>
<dbReference type="Pfam" id="PF12680">
    <property type="entry name" value="SnoaL_2"/>
    <property type="match status" value="1"/>
</dbReference>
<evidence type="ECO:0000313" key="3">
    <source>
        <dbReference type="Proteomes" id="UP001180487"/>
    </source>
</evidence>